<organism evidence="2 3">
    <name type="scientific">Sharpea azabuensis</name>
    <dbReference type="NCBI Taxonomy" id="322505"/>
    <lineage>
        <taxon>Bacteria</taxon>
        <taxon>Bacillati</taxon>
        <taxon>Bacillota</taxon>
        <taxon>Erysipelotrichia</taxon>
        <taxon>Erysipelotrichales</taxon>
        <taxon>Coprobacillaceae</taxon>
        <taxon>Sharpea</taxon>
    </lineage>
</organism>
<feature type="transmembrane region" description="Helical" evidence="1">
    <location>
        <begin position="121"/>
        <end position="147"/>
    </location>
</feature>
<dbReference type="EMBL" id="FNYK01000078">
    <property type="protein sequence ID" value="SEJ22688.1"/>
    <property type="molecule type" value="Genomic_DNA"/>
</dbReference>
<name>A0A1H6X103_9FIRM</name>
<dbReference type="eggNOG" id="COG4684">
    <property type="taxonomic scope" value="Bacteria"/>
</dbReference>
<feature type="transmembrane region" description="Helical" evidence="1">
    <location>
        <begin position="12"/>
        <end position="33"/>
    </location>
</feature>
<accession>A0A1H6X103</accession>
<feature type="transmembrane region" description="Helical" evidence="1">
    <location>
        <begin position="167"/>
        <end position="193"/>
    </location>
</feature>
<evidence type="ECO:0000256" key="1">
    <source>
        <dbReference type="SAM" id="Phobius"/>
    </source>
</evidence>
<evidence type="ECO:0000313" key="2">
    <source>
        <dbReference type="EMBL" id="SEJ22688.1"/>
    </source>
</evidence>
<dbReference type="InterPro" id="IPR024529">
    <property type="entry name" value="ECF_trnsprt_substrate-spec"/>
</dbReference>
<gene>
    <name evidence="2" type="ORF">SAMN04487834_10788</name>
</gene>
<dbReference type="Pfam" id="PF12822">
    <property type="entry name" value="ECF_trnsprt"/>
    <property type="match status" value="1"/>
</dbReference>
<dbReference type="RefSeq" id="WP_074732756.1">
    <property type="nucleotide sequence ID" value="NZ_FNYK01000078.1"/>
</dbReference>
<dbReference type="GO" id="GO:0022857">
    <property type="term" value="F:transmembrane transporter activity"/>
    <property type="evidence" value="ECO:0007669"/>
    <property type="project" value="InterPro"/>
</dbReference>
<feature type="transmembrane region" description="Helical" evidence="1">
    <location>
        <begin position="45"/>
        <end position="71"/>
    </location>
</feature>
<evidence type="ECO:0000313" key="3">
    <source>
        <dbReference type="Proteomes" id="UP000183028"/>
    </source>
</evidence>
<keyword evidence="3" id="KW-1185">Reference proteome</keyword>
<dbReference type="Proteomes" id="UP000183028">
    <property type="component" value="Unassembled WGS sequence"/>
</dbReference>
<dbReference type="Gene3D" id="1.10.1760.20">
    <property type="match status" value="1"/>
</dbReference>
<dbReference type="STRING" id="322505.SAMN04487836_1014"/>
<keyword evidence="1" id="KW-0812">Transmembrane</keyword>
<feature type="transmembrane region" description="Helical" evidence="1">
    <location>
        <begin position="91"/>
        <end position="109"/>
    </location>
</feature>
<reference evidence="3" key="1">
    <citation type="submission" date="2016-10" db="EMBL/GenBank/DDBJ databases">
        <authorList>
            <person name="Varghese N."/>
        </authorList>
    </citation>
    <scope>NUCLEOTIDE SEQUENCE [LARGE SCALE GENOMIC DNA]</scope>
    <source>
        <strain evidence="3">DSM 20406</strain>
    </source>
</reference>
<sequence>MNQSKTKELVLLAMFIAIEIMLFIVPFLGFIPIGPLRATTMHIPVIVAAIVLGRKQGVIVGFVFGLLSLVINTVQPTATSFIFSPFISGNILSLFEAILPRMAIGYVAGTIYQALRNKNQFIAMIVSAFLGALTNTILVLGGIYILFGVSYAKALGKSFSELLPYLLGIIATNGMLEAIVGTIIALALSKVLINVYRKEKKYA</sequence>
<keyword evidence="1" id="KW-1133">Transmembrane helix</keyword>
<proteinExistence type="predicted"/>
<dbReference type="OrthoDB" id="9813540at2"/>
<dbReference type="AlphaFoldDB" id="A0A1H6X103"/>
<protein>
    <submittedName>
        <fullName evidence="2">Uncharacterized membrane protein</fullName>
    </submittedName>
</protein>
<keyword evidence="1" id="KW-0472">Membrane</keyword>